<organism evidence="1">
    <name type="scientific">Rhizophora mucronata</name>
    <name type="common">Asiatic mangrove</name>
    <dbReference type="NCBI Taxonomy" id="61149"/>
    <lineage>
        <taxon>Eukaryota</taxon>
        <taxon>Viridiplantae</taxon>
        <taxon>Streptophyta</taxon>
        <taxon>Embryophyta</taxon>
        <taxon>Tracheophyta</taxon>
        <taxon>Spermatophyta</taxon>
        <taxon>Magnoliopsida</taxon>
        <taxon>eudicotyledons</taxon>
        <taxon>Gunneridae</taxon>
        <taxon>Pentapetalae</taxon>
        <taxon>rosids</taxon>
        <taxon>fabids</taxon>
        <taxon>Malpighiales</taxon>
        <taxon>Rhizophoraceae</taxon>
        <taxon>Rhizophora</taxon>
    </lineage>
</organism>
<name>A0A2P2PJ65_RHIMU</name>
<accession>A0A2P2PJ65</accession>
<dbReference type="EMBL" id="GGEC01074326">
    <property type="protein sequence ID" value="MBX54810.1"/>
    <property type="molecule type" value="Transcribed_RNA"/>
</dbReference>
<proteinExistence type="predicted"/>
<sequence length="29" mass="3327">MTQTASILLRFGHFHSLTTELGKIERILL</sequence>
<protein>
    <submittedName>
        <fullName evidence="1">Uncharacterized protein</fullName>
    </submittedName>
</protein>
<reference evidence="1" key="1">
    <citation type="submission" date="2018-02" db="EMBL/GenBank/DDBJ databases">
        <title>Rhizophora mucronata_Transcriptome.</title>
        <authorList>
            <person name="Meera S.P."/>
            <person name="Sreeshan A."/>
            <person name="Augustine A."/>
        </authorList>
    </citation>
    <scope>NUCLEOTIDE SEQUENCE</scope>
    <source>
        <tissue evidence="1">Leaf</tissue>
    </source>
</reference>
<evidence type="ECO:0000313" key="1">
    <source>
        <dbReference type="EMBL" id="MBX54810.1"/>
    </source>
</evidence>
<dbReference type="AlphaFoldDB" id="A0A2P2PJ65"/>